<organism evidence="15 16">
    <name type="scientific">OM182 bacterium BACL3 MAG-120920-bin41</name>
    <dbReference type="NCBI Taxonomy" id="1655580"/>
    <lineage>
        <taxon>Bacteria</taxon>
        <taxon>Pseudomonadati</taxon>
        <taxon>Pseudomonadota</taxon>
        <taxon>Gammaproteobacteria</taxon>
        <taxon>OMG group</taxon>
        <taxon>OM182 clade</taxon>
    </lineage>
</organism>
<keyword evidence="5 13" id="KW-0479">Metal-binding</keyword>
<dbReference type="CDD" id="cd24155">
    <property type="entry name" value="NUDIX_ADPRase"/>
    <property type="match status" value="1"/>
</dbReference>
<dbReference type="GO" id="GO:0047631">
    <property type="term" value="F:ADP-ribose diphosphatase activity"/>
    <property type="evidence" value="ECO:0007669"/>
    <property type="project" value="UniProtKB-EC"/>
</dbReference>
<dbReference type="PROSITE" id="PS51462">
    <property type="entry name" value="NUDIX"/>
    <property type="match status" value="1"/>
</dbReference>
<dbReference type="InterPro" id="IPR004385">
    <property type="entry name" value="NDP_pyrophosphatase"/>
</dbReference>
<evidence type="ECO:0000256" key="8">
    <source>
        <dbReference type="ARBA" id="ARBA00025164"/>
    </source>
</evidence>
<dbReference type="EMBL" id="LIBE01000306">
    <property type="protein sequence ID" value="KRO80200.1"/>
    <property type="molecule type" value="Genomic_DNA"/>
</dbReference>
<comment type="function">
    <text evidence="8">Acts on ADP-mannose and ADP-glucose as well as ADP-ribose. Prevents glycogen biosynthesis. The reaction catalyzed by this enzyme is a limiting step of the gluconeogenic process.</text>
</comment>
<evidence type="ECO:0000256" key="9">
    <source>
        <dbReference type="ARBA" id="ARBA00030162"/>
    </source>
</evidence>
<feature type="binding site" evidence="13">
    <location>
        <position position="88"/>
    </location>
    <ligand>
        <name>Mg(2+)</name>
        <dbReference type="ChEBI" id="CHEBI:18420"/>
        <label>1</label>
    </ligand>
</feature>
<comment type="cofactor">
    <cofactor evidence="1 13">
        <name>Mg(2+)</name>
        <dbReference type="ChEBI" id="CHEBI:18420"/>
    </cofactor>
</comment>
<evidence type="ECO:0000256" key="13">
    <source>
        <dbReference type="PIRSR" id="PIRSR604385-2"/>
    </source>
</evidence>
<gene>
    <name evidence="15" type="ORF">ABR72_01270</name>
</gene>
<dbReference type="InterPro" id="IPR015797">
    <property type="entry name" value="NUDIX_hydrolase-like_dom_sf"/>
</dbReference>
<dbReference type="GO" id="GO:0046872">
    <property type="term" value="F:metal ion binding"/>
    <property type="evidence" value="ECO:0007669"/>
    <property type="project" value="UniProtKB-KW"/>
</dbReference>
<keyword evidence="7 13" id="KW-0460">Magnesium</keyword>
<evidence type="ECO:0000313" key="15">
    <source>
        <dbReference type="EMBL" id="KRO80200.1"/>
    </source>
</evidence>
<dbReference type="NCBIfam" id="TIGR00052">
    <property type="entry name" value="nudix-type nucleoside diphosphatase, YffH/AdpP family"/>
    <property type="match status" value="1"/>
</dbReference>
<feature type="binding site" evidence="13">
    <location>
        <position position="104"/>
    </location>
    <ligand>
        <name>Mg(2+)</name>
        <dbReference type="ChEBI" id="CHEBI:18420"/>
        <label>2</label>
    </ligand>
</feature>
<evidence type="ECO:0000256" key="6">
    <source>
        <dbReference type="ARBA" id="ARBA00022801"/>
    </source>
</evidence>
<keyword evidence="6" id="KW-0378">Hydrolase</keyword>
<comment type="catalytic activity">
    <reaction evidence="12">
        <text>ADP-D-ribose + H2O = D-ribose 5-phosphate + AMP + 2 H(+)</text>
        <dbReference type="Rhea" id="RHEA:10412"/>
        <dbReference type="ChEBI" id="CHEBI:15377"/>
        <dbReference type="ChEBI" id="CHEBI:15378"/>
        <dbReference type="ChEBI" id="CHEBI:57967"/>
        <dbReference type="ChEBI" id="CHEBI:78346"/>
        <dbReference type="ChEBI" id="CHEBI:456215"/>
        <dbReference type="EC" id="3.6.1.13"/>
    </reaction>
</comment>
<comment type="similarity">
    <text evidence="2">Belongs to the Nudix hydrolase family. NudF subfamily.</text>
</comment>
<dbReference type="Pfam" id="PF00293">
    <property type="entry name" value="NUDIX"/>
    <property type="match status" value="1"/>
</dbReference>
<dbReference type="PANTHER" id="PTHR11839:SF5">
    <property type="entry name" value="ADP-RIBOSE PYROPHOSPHATASE"/>
    <property type="match status" value="1"/>
</dbReference>
<dbReference type="InterPro" id="IPR000086">
    <property type="entry name" value="NUDIX_hydrolase_dom"/>
</dbReference>
<feature type="binding site" evidence="13">
    <location>
        <position position="108"/>
    </location>
    <ligand>
        <name>Mg(2+)</name>
        <dbReference type="ChEBI" id="CHEBI:18420"/>
        <label>1</label>
    </ligand>
</feature>
<dbReference type="Proteomes" id="UP000051547">
    <property type="component" value="Unassembled WGS sequence"/>
</dbReference>
<dbReference type="AlphaFoldDB" id="A0A0R2SZR3"/>
<feature type="domain" description="Nudix hydrolase" evidence="14">
    <location>
        <begin position="47"/>
        <end position="185"/>
    </location>
</feature>
<dbReference type="InterPro" id="IPR020084">
    <property type="entry name" value="NUDIX_hydrolase_CS"/>
</dbReference>
<dbReference type="GO" id="GO:0006753">
    <property type="term" value="P:nucleoside phosphate metabolic process"/>
    <property type="evidence" value="ECO:0007669"/>
    <property type="project" value="TreeGrafter"/>
</dbReference>
<accession>A0A0R2SZR3</accession>
<evidence type="ECO:0000256" key="12">
    <source>
        <dbReference type="ARBA" id="ARBA00049546"/>
    </source>
</evidence>
<evidence type="ECO:0000256" key="5">
    <source>
        <dbReference type="ARBA" id="ARBA00022723"/>
    </source>
</evidence>
<name>A0A0R2SZR3_9GAMM</name>
<dbReference type="GO" id="GO:0019693">
    <property type="term" value="P:ribose phosphate metabolic process"/>
    <property type="evidence" value="ECO:0007669"/>
    <property type="project" value="TreeGrafter"/>
</dbReference>
<comment type="caution">
    <text evidence="15">The sequence shown here is derived from an EMBL/GenBank/DDBJ whole genome shotgun (WGS) entry which is preliminary data.</text>
</comment>
<dbReference type="PANTHER" id="PTHR11839">
    <property type="entry name" value="UDP/ADP-SUGAR PYROPHOSPHATASE"/>
    <property type="match status" value="1"/>
</dbReference>
<evidence type="ECO:0000256" key="3">
    <source>
        <dbReference type="ARBA" id="ARBA00012453"/>
    </source>
</evidence>
<dbReference type="PROSITE" id="PS00893">
    <property type="entry name" value="NUDIX_BOX"/>
    <property type="match status" value="1"/>
</dbReference>
<protein>
    <recommendedName>
        <fullName evidence="4">ADP-ribose pyrophosphatase</fullName>
        <ecNumber evidence="3">3.6.1.13</ecNumber>
    </recommendedName>
    <alternativeName>
        <fullName evidence="9">ADP-ribose diphosphatase</fullName>
    </alternativeName>
    <alternativeName>
        <fullName evidence="11">ADP-ribose phosphohydrolase</fullName>
    </alternativeName>
    <alternativeName>
        <fullName evidence="10">Adenosine diphosphoribose pyrophosphatase</fullName>
    </alternativeName>
</protein>
<dbReference type="GO" id="GO:0019144">
    <property type="term" value="F:ADP-sugar diphosphatase activity"/>
    <property type="evidence" value="ECO:0007669"/>
    <property type="project" value="TreeGrafter"/>
</dbReference>
<dbReference type="SUPFAM" id="SSF55811">
    <property type="entry name" value="Nudix"/>
    <property type="match status" value="1"/>
</dbReference>
<evidence type="ECO:0000259" key="14">
    <source>
        <dbReference type="PROSITE" id="PS51462"/>
    </source>
</evidence>
<evidence type="ECO:0000256" key="4">
    <source>
        <dbReference type="ARBA" id="ARBA00013297"/>
    </source>
</evidence>
<evidence type="ECO:0000256" key="1">
    <source>
        <dbReference type="ARBA" id="ARBA00001946"/>
    </source>
</evidence>
<dbReference type="Gene3D" id="3.90.79.10">
    <property type="entry name" value="Nucleoside Triphosphate Pyrophosphohydrolase"/>
    <property type="match status" value="1"/>
</dbReference>
<proteinExistence type="inferred from homology"/>
<evidence type="ECO:0000256" key="7">
    <source>
        <dbReference type="ARBA" id="ARBA00022842"/>
    </source>
</evidence>
<reference evidence="15 16" key="1">
    <citation type="submission" date="2015-10" db="EMBL/GenBank/DDBJ databases">
        <title>Metagenome-Assembled Genomes uncover a global brackish microbiome.</title>
        <authorList>
            <person name="Hugerth L.W."/>
            <person name="Larsson J."/>
            <person name="Alneberg J."/>
            <person name="Lindh M.V."/>
            <person name="Legrand C."/>
            <person name="Pinhassi J."/>
            <person name="Andersson A.F."/>
        </authorList>
    </citation>
    <scope>NUCLEOTIDE SEQUENCE [LARGE SCALE GENOMIC DNA]</scope>
    <source>
        <strain evidence="15">BACL4 MAG-120920-bin41</strain>
    </source>
</reference>
<dbReference type="EC" id="3.6.1.13" evidence="3"/>
<sequence>MTQPELKIEVDHRETLFDSFLRVDRLKLRHSLFAGGWSELMTRELLLRPRAVGVLLFDPVRQQVVLVRQIRVGMLDEGQHPWLLELVAGMVESGEEPIEVAARESLEEANTKPQDLLQICEYYNSPGISNERITLFCGRVDATQAGGIFGLDAEHEDIEVVVLSLADALAKVASGEINNAMSIIALQWLQLNQPMLEESWK</sequence>
<evidence type="ECO:0000256" key="11">
    <source>
        <dbReference type="ARBA" id="ARBA00033056"/>
    </source>
</evidence>
<evidence type="ECO:0000256" key="2">
    <source>
        <dbReference type="ARBA" id="ARBA00007482"/>
    </source>
</evidence>
<feature type="binding site" evidence="13">
    <location>
        <position position="156"/>
    </location>
    <ligand>
        <name>Mg(2+)</name>
        <dbReference type="ChEBI" id="CHEBI:18420"/>
        <label>1</label>
    </ligand>
</feature>
<dbReference type="GO" id="GO:0005829">
    <property type="term" value="C:cytosol"/>
    <property type="evidence" value="ECO:0007669"/>
    <property type="project" value="TreeGrafter"/>
</dbReference>
<evidence type="ECO:0000313" key="16">
    <source>
        <dbReference type="Proteomes" id="UP000051547"/>
    </source>
</evidence>
<evidence type="ECO:0000256" key="10">
    <source>
        <dbReference type="ARBA" id="ARBA00030308"/>
    </source>
</evidence>